<dbReference type="InterPro" id="IPR017853">
    <property type="entry name" value="GH"/>
</dbReference>
<evidence type="ECO:0000259" key="8">
    <source>
        <dbReference type="Pfam" id="PF00933"/>
    </source>
</evidence>
<dbReference type="InterPro" id="IPR019800">
    <property type="entry name" value="Glyco_hydro_3_AS"/>
</dbReference>
<dbReference type="FunFam" id="3.20.20.300:FF:000014">
    <property type="entry name" value="Beta-hexosaminidase, lipoprotein"/>
    <property type="match status" value="1"/>
</dbReference>
<dbReference type="GO" id="GO:0004563">
    <property type="term" value="F:beta-N-acetylhexosaminidase activity"/>
    <property type="evidence" value="ECO:0007669"/>
    <property type="project" value="UniProtKB-EC"/>
</dbReference>
<evidence type="ECO:0000256" key="6">
    <source>
        <dbReference type="RuleBase" id="RU361161"/>
    </source>
</evidence>
<sequence>MRHWFGLRVCVAVVSVGALLSSTAVPSVAAGEVATGAADRVWPGHSDDATLRGKIISMLQHMTLQEKVGQLFVVEVYGQDANAVSPAMAAKNQALYGVDTPVQVIDKYKPGGVIYFDSRRGPDNVQNPRQIGTLSNGLQTAAVSQRQPIPLLISTDQEGGAVVFRLVAPATAMPGNMALGAGRSTADAHRSAEVIGTELAAVGINQNYAPVADVNVNPANPVIGVRSVGEDPALVSGMVAAQVDGYHDGGVATVAKHFPGHGDTAVDSHFGLPEVTHTREQLEAIDLPPFRAAIAEGVDTIMTAHVVLRSVDPSGAPATMSGSILTGLLREELDYDGLIVTDALDMGGATSTYPPNVAPVEAFKAGADQLVLAPQMDVAYNAVLDAIRSGEISTRRLDESVYRILRLKMKRGLFDDPFVDVELAEKVVGAPDHLADAQVITDHTTTLVKNDAGVLPLTDDPRDVLVTGWGVTTTSTLGNAIGQRGQTVTVRETGTTPSQATINQVVAEAANSDLVVVSTMNAASVSVTTGLPTASAAAQQALVKALLATGKPVVVSGMRNPYDISYLTEAPTYLATYGYTAAQMESLTRVLFGEVNPVGKLPVTIPRADGSGALYPFGHGLSYGG</sequence>
<organism evidence="10 11">
    <name type="scientific">Micromonospora kangleipakensis</name>
    <dbReference type="NCBI Taxonomy" id="1077942"/>
    <lineage>
        <taxon>Bacteria</taxon>
        <taxon>Bacillati</taxon>
        <taxon>Actinomycetota</taxon>
        <taxon>Actinomycetes</taxon>
        <taxon>Micromonosporales</taxon>
        <taxon>Micromonosporaceae</taxon>
        <taxon>Micromonospora</taxon>
    </lineage>
</organism>
<feature type="signal peptide" evidence="7">
    <location>
        <begin position="1"/>
        <end position="29"/>
    </location>
</feature>
<accession>A0A4Q8BDT5</accession>
<keyword evidence="5 6" id="KW-0326">Glycosidase</keyword>
<feature type="domain" description="Glycoside hydrolase family 3 C-terminal" evidence="9">
    <location>
        <begin position="446"/>
        <end position="623"/>
    </location>
</feature>
<dbReference type="AlphaFoldDB" id="A0A4Q8BDT5"/>
<keyword evidence="4 6" id="KW-0378">Hydrolase</keyword>
<dbReference type="Gene3D" id="3.40.50.1700">
    <property type="entry name" value="Glycoside hydrolase family 3 C-terminal domain"/>
    <property type="match status" value="1"/>
</dbReference>
<evidence type="ECO:0000256" key="4">
    <source>
        <dbReference type="ARBA" id="ARBA00022801"/>
    </source>
</evidence>
<dbReference type="OrthoDB" id="9805821at2"/>
<evidence type="ECO:0000313" key="10">
    <source>
        <dbReference type="EMBL" id="RZU76072.1"/>
    </source>
</evidence>
<dbReference type="SUPFAM" id="SSF52279">
    <property type="entry name" value="Beta-D-glucan exohydrolase, C-terminal domain"/>
    <property type="match status" value="1"/>
</dbReference>
<dbReference type="PROSITE" id="PS00775">
    <property type="entry name" value="GLYCOSYL_HYDROL_F3"/>
    <property type="match status" value="1"/>
</dbReference>
<dbReference type="Proteomes" id="UP000294114">
    <property type="component" value="Unassembled WGS sequence"/>
</dbReference>
<reference evidence="10 11" key="1">
    <citation type="submission" date="2019-02" db="EMBL/GenBank/DDBJ databases">
        <title>Sequencing the genomes of 1000 actinobacteria strains.</title>
        <authorList>
            <person name="Klenk H.-P."/>
        </authorList>
    </citation>
    <scope>NUCLEOTIDE SEQUENCE [LARGE SCALE GENOMIC DNA]</scope>
    <source>
        <strain evidence="10 11">DSM 45612</strain>
    </source>
</reference>
<dbReference type="PANTHER" id="PTHR30480:SF13">
    <property type="entry name" value="BETA-HEXOSAMINIDASE"/>
    <property type="match status" value="1"/>
</dbReference>
<dbReference type="EMBL" id="SHLD01000001">
    <property type="protein sequence ID" value="RZU76072.1"/>
    <property type="molecule type" value="Genomic_DNA"/>
</dbReference>
<evidence type="ECO:0000259" key="9">
    <source>
        <dbReference type="Pfam" id="PF01915"/>
    </source>
</evidence>
<dbReference type="InterPro" id="IPR002772">
    <property type="entry name" value="Glyco_hydro_3_C"/>
</dbReference>
<dbReference type="GO" id="GO:0009254">
    <property type="term" value="P:peptidoglycan turnover"/>
    <property type="evidence" value="ECO:0007669"/>
    <property type="project" value="TreeGrafter"/>
</dbReference>
<dbReference type="SUPFAM" id="SSF51445">
    <property type="entry name" value="(Trans)glycosidases"/>
    <property type="match status" value="1"/>
</dbReference>
<dbReference type="RefSeq" id="WP_130336510.1">
    <property type="nucleotide sequence ID" value="NZ_SHLD01000001.1"/>
</dbReference>
<comment type="similarity">
    <text evidence="2 6">Belongs to the glycosyl hydrolase 3 family.</text>
</comment>
<evidence type="ECO:0000256" key="3">
    <source>
        <dbReference type="ARBA" id="ARBA00012663"/>
    </source>
</evidence>
<dbReference type="InterPro" id="IPR001764">
    <property type="entry name" value="Glyco_hydro_3_N"/>
</dbReference>
<dbReference type="Pfam" id="PF00933">
    <property type="entry name" value="Glyco_hydro_3"/>
    <property type="match status" value="1"/>
</dbReference>
<dbReference type="InterPro" id="IPR036962">
    <property type="entry name" value="Glyco_hydro_3_N_sf"/>
</dbReference>
<feature type="chain" id="PRO_5020452991" description="beta-N-acetylhexosaminidase" evidence="7">
    <location>
        <begin position="30"/>
        <end position="625"/>
    </location>
</feature>
<dbReference type="Pfam" id="PF01915">
    <property type="entry name" value="Glyco_hydro_3_C"/>
    <property type="match status" value="1"/>
</dbReference>
<protein>
    <recommendedName>
        <fullName evidence="3">beta-N-acetylhexosaminidase</fullName>
        <ecNumber evidence="3">3.2.1.52</ecNumber>
    </recommendedName>
</protein>
<dbReference type="PANTHER" id="PTHR30480">
    <property type="entry name" value="BETA-HEXOSAMINIDASE-RELATED"/>
    <property type="match status" value="1"/>
</dbReference>
<dbReference type="InterPro" id="IPR050226">
    <property type="entry name" value="NagZ_Beta-hexosaminidase"/>
</dbReference>
<keyword evidence="7" id="KW-0732">Signal</keyword>
<evidence type="ECO:0000256" key="1">
    <source>
        <dbReference type="ARBA" id="ARBA00001231"/>
    </source>
</evidence>
<feature type="domain" description="Glycoside hydrolase family 3 N-terminal" evidence="8">
    <location>
        <begin position="63"/>
        <end position="407"/>
    </location>
</feature>
<name>A0A4Q8BDT5_9ACTN</name>
<evidence type="ECO:0000256" key="5">
    <source>
        <dbReference type="ARBA" id="ARBA00023295"/>
    </source>
</evidence>
<comment type="caution">
    <text evidence="10">The sequence shown here is derived from an EMBL/GenBank/DDBJ whole genome shotgun (WGS) entry which is preliminary data.</text>
</comment>
<evidence type="ECO:0000256" key="7">
    <source>
        <dbReference type="SAM" id="SignalP"/>
    </source>
</evidence>
<dbReference type="InterPro" id="IPR036881">
    <property type="entry name" value="Glyco_hydro_3_C_sf"/>
</dbReference>
<evidence type="ECO:0000256" key="2">
    <source>
        <dbReference type="ARBA" id="ARBA00005336"/>
    </source>
</evidence>
<keyword evidence="11" id="KW-1185">Reference proteome</keyword>
<evidence type="ECO:0000313" key="11">
    <source>
        <dbReference type="Proteomes" id="UP000294114"/>
    </source>
</evidence>
<proteinExistence type="inferred from homology"/>
<dbReference type="Gene3D" id="3.20.20.300">
    <property type="entry name" value="Glycoside hydrolase, family 3, N-terminal domain"/>
    <property type="match status" value="1"/>
</dbReference>
<comment type="catalytic activity">
    <reaction evidence="1">
        <text>Hydrolysis of terminal non-reducing N-acetyl-D-hexosamine residues in N-acetyl-beta-D-hexosaminides.</text>
        <dbReference type="EC" id="3.2.1.52"/>
    </reaction>
</comment>
<dbReference type="EC" id="3.2.1.52" evidence="3"/>
<dbReference type="GO" id="GO:0005975">
    <property type="term" value="P:carbohydrate metabolic process"/>
    <property type="evidence" value="ECO:0007669"/>
    <property type="project" value="InterPro"/>
</dbReference>
<gene>
    <name evidence="10" type="ORF">EV384_4675</name>
</gene>